<protein>
    <recommendedName>
        <fullName evidence="5">Signal transduction histidine kinase</fullName>
    </recommendedName>
</protein>
<evidence type="ECO:0000256" key="2">
    <source>
        <dbReference type="SAM" id="Phobius"/>
    </source>
</evidence>
<name>A0A1G9NIN5_9ACTN</name>
<dbReference type="EMBL" id="FNHE01000002">
    <property type="protein sequence ID" value="SDL85857.1"/>
    <property type="molecule type" value="Genomic_DNA"/>
</dbReference>
<accession>A0A1G9NIN5</accession>
<sequence length="455" mass="48075">MTRVSTAVVLRWLLVTGGVAVVLATVAFGGREVIDSGQLRLVLPFLAVGLAAVGLFLVWPVLERTVARVAGQRLASPYSALAEAARRIQAGSLDQVLPGLAQVLAEGTGAVRTAVWLAVGDRLVEAVHHPPDTGGTSPPGRTVRGLADLLVDPDVDSVVPVLDAGVLRAALTITKPGLITAADRDLLHDVANGAALPLRVVALNAELRERVQRAAELAEELRASRRRVASARDAARRWLLAELSHATDDRLAALRTHLAATRARLADAPVDLAPVRDALADARVRLDDLLDRFRTVARGVYPSVLRDHGPAAALDEVVADLPRPVRLHAHLGSRAAWELESGLYYAAASALRELAGRPAERELSLRLEECRGEISVVLDDPAPPVAPARLEAVLADDADRLVALGGGLRVTAHGEDGAALPAGRGGSPPVVVRAWVPDRVEPVVEAVLEMEVAVR</sequence>
<evidence type="ECO:0008006" key="5">
    <source>
        <dbReference type="Google" id="ProtNLM"/>
    </source>
</evidence>
<dbReference type="OrthoDB" id="5242012at2"/>
<keyword evidence="2" id="KW-0812">Transmembrane</keyword>
<dbReference type="AlphaFoldDB" id="A0A1G9NIN5"/>
<feature type="coiled-coil region" evidence="1">
    <location>
        <begin position="200"/>
        <end position="234"/>
    </location>
</feature>
<keyword evidence="1" id="KW-0175">Coiled coil</keyword>
<evidence type="ECO:0000313" key="4">
    <source>
        <dbReference type="Proteomes" id="UP000198680"/>
    </source>
</evidence>
<organism evidence="3 4">
    <name type="scientific">Geodermatophilus siccatus</name>
    <dbReference type="NCBI Taxonomy" id="1137991"/>
    <lineage>
        <taxon>Bacteria</taxon>
        <taxon>Bacillati</taxon>
        <taxon>Actinomycetota</taxon>
        <taxon>Actinomycetes</taxon>
        <taxon>Geodermatophilales</taxon>
        <taxon>Geodermatophilaceae</taxon>
        <taxon>Geodermatophilus</taxon>
    </lineage>
</organism>
<feature type="transmembrane region" description="Helical" evidence="2">
    <location>
        <begin position="41"/>
        <end position="62"/>
    </location>
</feature>
<keyword evidence="4" id="KW-1185">Reference proteome</keyword>
<dbReference type="Proteomes" id="UP000198680">
    <property type="component" value="Unassembled WGS sequence"/>
</dbReference>
<reference evidence="4" key="1">
    <citation type="submission" date="2016-10" db="EMBL/GenBank/DDBJ databases">
        <authorList>
            <person name="Varghese N."/>
            <person name="Submissions S."/>
        </authorList>
    </citation>
    <scope>NUCLEOTIDE SEQUENCE [LARGE SCALE GENOMIC DNA]</scope>
    <source>
        <strain evidence="4">DSM 45419</strain>
    </source>
</reference>
<feature type="transmembrane region" description="Helical" evidence="2">
    <location>
        <begin position="12"/>
        <end position="29"/>
    </location>
</feature>
<proteinExistence type="predicted"/>
<keyword evidence="2" id="KW-0472">Membrane</keyword>
<evidence type="ECO:0000313" key="3">
    <source>
        <dbReference type="EMBL" id="SDL85857.1"/>
    </source>
</evidence>
<dbReference type="STRING" id="1137991.SAMN05660642_01038"/>
<keyword evidence="2" id="KW-1133">Transmembrane helix</keyword>
<evidence type="ECO:0000256" key="1">
    <source>
        <dbReference type="SAM" id="Coils"/>
    </source>
</evidence>
<gene>
    <name evidence="3" type="ORF">SAMN05660642_01038</name>
</gene>
<dbReference type="SUPFAM" id="SSF55781">
    <property type="entry name" value="GAF domain-like"/>
    <property type="match status" value="1"/>
</dbReference>
<dbReference type="RefSeq" id="WP_091214680.1">
    <property type="nucleotide sequence ID" value="NZ_FNHE01000002.1"/>
</dbReference>